<dbReference type="EMBL" id="BAAABM010000007">
    <property type="protein sequence ID" value="GAA0321999.1"/>
    <property type="molecule type" value="Genomic_DNA"/>
</dbReference>
<feature type="domain" description="IclR-ED" evidence="5">
    <location>
        <begin position="100"/>
        <end position="284"/>
    </location>
</feature>
<dbReference type="InterPro" id="IPR036388">
    <property type="entry name" value="WH-like_DNA-bd_sf"/>
</dbReference>
<evidence type="ECO:0000313" key="6">
    <source>
        <dbReference type="EMBL" id="GAA0321999.1"/>
    </source>
</evidence>
<evidence type="ECO:0000259" key="5">
    <source>
        <dbReference type="PROSITE" id="PS51078"/>
    </source>
</evidence>
<sequence>MEAAGHAGIIDTVRPGFLGCPGFRTAFGKAAVMGRAVPAVTRALDILELFLDRPTLSAPEITERLGLPRTTVHELVTTLTERAYLIPVPGQPTRYRLGMRLFQLGSVFADQLDLAHEAREAAQRVATDCDETVHVAILDGTDVVYIAKADSTHPVRMVSAVGRRLPAHCTGVGKMLLSGLAPEALDAAYPLDGELAAMTHHSVTSPVRLRAHLDAIRHQGLSYDECESNEAVFCVAAPVYDHTGAMVAGMSISVPSIRWDDRRREEWSTLVRKGAAVLSQRLGHRPRTDAEPAPTP</sequence>
<proteinExistence type="predicted"/>
<dbReference type="InterPro" id="IPR014757">
    <property type="entry name" value="Tscrpt_reg_IclR_C"/>
</dbReference>
<dbReference type="InterPro" id="IPR005471">
    <property type="entry name" value="Tscrpt_reg_IclR_N"/>
</dbReference>
<dbReference type="Proteomes" id="UP001501822">
    <property type="component" value="Unassembled WGS sequence"/>
</dbReference>
<keyword evidence="2" id="KW-0238">DNA-binding</keyword>
<evidence type="ECO:0000313" key="7">
    <source>
        <dbReference type="Proteomes" id="UP001501822"/>
    </source>
</evidence>
<dbReference type="InterPro" id="IPR029016">
    <property type="entry name" value="GAF-like_dom_sf"/>
</dbReference>
<protein>
    <submittedName>
        <fullName evidence="6">IclR family transcriptional regulator</fullName>
    </submittedName>
</protein>
<dbReference type="Pfam" id="PF01614">
    <property type="entry name" value="IclR_C"/>
    <property type="match status" value="1"/>
</dbReference>
<dbReference type="InterPro" id="IPR036390">
    <property type="entry name" value="WH_DNA-bd_sf"/>
</dbReference>
<dbReference type="Gene3D" id="3.30.450.40">
    <property type="match status" value="1"/>
</dbReference>
<organism evidence="6 7">
    <name type="scientific">Actinoallomurus spadix</name>
    <dbReference type="NCBI Taxonomy" id="79912"/>
    <lineage>
        <taxon>Bacteria</taxon>
        <taxon>Bacillati</taxon>
        <taxon>Actinomycetota</taxon>
        <taxon>Actinomycetes</taxon>
        <taxon>Streptosporangiales</taxon>
        <taxon>Thermomonosporaceae</taxon>
        <taxon>Actinoallomurus</taxon>
    </lineage>
</organism>
<dbReference type="PANTHER" id="PTHR30136">
    <property type="entry name" value="HELIX-TURN-HELIX TRANSCRIPTIONAL REGULATOR, ICLR FAMILY"/>
    <property type="match status" value="1"/>
</dbReference>
<dbReference type="PANTHER" id="PTHR30136:SF2">
    <property type="entry name" value="TRANSCRIPTIONAL REGULATOR ICLR"/>
    <property type="match status" value="1"/>
</dbReference>
<gene>
    <name evidence="6" type="ORF">GCM10010151_09780</name>
</gene>
<name>A0ABN0W0P2_9ACTN</name>
<keyword evidence="1" id="KW-0805">Transcription regulation</keyword>
<dbReference type="PROSITE" id="PS51077">
    <property type="entry name" value="HTH_ICLR"/>
    <property type="match status" value="1"/>
</dbReference>
<accession>A0ABN0W0P2</accession>
<keyword evidence="7" id="KW-1185">Reference proteome</keyword>
<evidence type="ECO:0000256" key="1">
    <source>
        <dbReference type="ARBA" id="ARBA00023015"/>
    </source>
</evidence>
<reference evidence="6 7" key="1">
    <citation type="journal article" date="2019" name="Int. J. Syst. Evol. Microbiol.">
        <title>The Global Catalogue of Microorganisms (GCM) 10K type strain sequencing project: providing services to taxonomists for standard genome sequencing and annotation.</title>
        <authorList>
            <consortium name="The Broad Institute Genomics Platform"/>
            <consortium name="The Broad Institute Genome Sequencing Center for Infectious Disease"/>
            <person name="Wu L."/>
            <person name="Ma J."/>
        </authorList>
    </citation>
    <scope>NUCLEOTIDE SEQUENCE [LARGE SCALE GENOMIC DNA]</scope>
    <source>
        <strain evidence="6 7">JCM 3146</strain>
    </source>
</reference>
<comment type="caution">
    <text evidence="6">The sequence shown here is derived from an EMBL/GenBank/DDBJ whole genome shotgun (WGS) entry which is preliminary data.</text>
</comment>
<dbReference type="Gene3D" id="1.10.10.10">
    <property type="entry name" value="Winged helix-like DNA-binding domain superfamily/Winged helix DNA-binding domain"/>
    <property type="match status" value="1"/>
</dbReference>
<dbReference type="SUPFAM" id="SSF55781">
    <property type="entry name" value="GAF domain-like"/>
    <property type="match status" value="1"/>
</dbReference>
<dbReference type="Pfam" id="PF09339">
    <property type="entry name" value="HTH_IclR"/>
    <property type="match status" value="1"/>
</dbReference>
<dbReference type="SUPFAM" id="SSF46785">
    <property type="entry name" value="Winged helix' DNA-binding domain"/>
    <property type="match status" value="1"/>
</dbReference>
<dbReference type="InterPro" id="IPR050707">
    <property type="entry name" value="HTH_MetabolicPath_Reg"/>
</dbReference>
<keyword evidence="3" id="KW-0804">Transcription</keyword>
<dbReference type="SMART" id="SM00346">
    <property type="entry name" value="HTH_ICLR"/>
    <property type="match status" value="1"/>
</dbReference>
<dbReference type="PROSITE" id="PS51078">
    <property type="entry name" value="ICLR_ED"/>
    <property type="match status" value="1"/>
</dbReference>
<evidence type="ECO:0000259" key="4">
    <source>
        <dbReference type="PROSITE" id="PS51077"/>
    </source>
</evidence>
<evidence type="ECO:0000256" key="3">
    <source>
        <dbReference type="ARBA" id="ARBA00023163"/>
    </source>
</evidence>
<evidence type="ECO:0000256" key="2">
    <source>
        <dbReference type="ARBA" id="ARBA00023125"/>
    </source>
</evidence>
<feature type="domain" description="HTH iclR-type" evidence="4">
    <location>
        <begin position="37"/>
        <end position="99"/>
    </location>
</feature>